<gene>
    <name evidence="3" type="ORF">CMQ_3174</name>
</gene>
<proteinExistence type="predicted"/>
<dbReference type="STRING" id="655863.F0XG84"/>
<dbReference type="RefSeq" id="XP_014172727.1">
    <property type="nucleotide sequence ID" value="XM_014317252.1"/>
</dbReference>
<dbReference type="OrthoDB" id="441812at2759"/>
<feature type="compositionally biased region" description="Acidic residues" evidence="1">
    <location>
        <begin position="538"/>
        <end position="550"/>
    </location>
</feature>
<dbReference type="GeneID" id="25976245"/>
<dbReference type="PROSITE" id="PS50280">
    <property type="entry name" value="SET"/>
    <property type="match status" value="1"/>
</dbReference>
<dbReference type="InParanoid" id="F0XG84"/>
<dbReference type="AlphaFoldDB" id="F0XG84"/>
<keyword evidence="4" id="KW-1185">Reference proteome</keyword>
<dbReference type="CDD" id="cd10527">
    <property type="entry name" value="SET_LSMT"/>
    <property type="match status" value="1"/>
</dbReference>
<dbReference type="HOGENOM" id="CLU_044629_0_0_1"/>
<dbReference type="InterPro" id="IPR001214">
    <property type="entry name" value="SET_dom"/>
</dbReference>
<evidence type="ECO:0000313" key="4">
    <source>
        <dbReference type="Proteomes" id="UP000007796"/>
    </source>
</evidence>
<dbReference type="EMBL" id="GL629769">
    <property type="protein sequence ID" value="EFX03245.1"/>
    <property type="molecule type" value="Genomic_DNA"/>
</dbReference>
<evidence type="ECO:0000256" key="1">
    <source>
        <dbReference type="SAM" id="MobiDB-lite"/>
    </source>
</evidence>
<dbReference type="GO" id="GO:0005634">
    <property type="term" value="C:nucleus"/>
    <property type="evidence" value="ECO:0007669"/>
    <property type="project" value="TreeGrafter"/>
</dbReference>
<dbReference type="eggNOG" id="KOG1337">
    <property type="taxonomic scope" value="Eukaryota"/>
</dbReference>
<feature type="domain" description="SET" evidence="2">
    <location>
        <begin position="20"/>
        <end position="273"/>
    </location>
</feature>
<evidence type="ECO:0000313" key="3">
    <source>
        <dbReference type="EMBL" id="EFX03245.1"/>
    </source>
</evidence>
<evidence type="ECO:0000259" key="2">
    <source>
        <dbReference type="PROSITE" id="PS50280"/>
    </source>
</evidence>
<dbReference type="InterPro" id="IPR046341">
    <property type="entry name" value="SET_dom_sf"/>
</dbReference>
<dbReference type="GO" id="GO:0016279">
    <property type="term" value="F:protein-lysine N-methyltransferase activity"/>
    <property type="evidence" value="ECO:0007669"/>
    <property type="project" value="TreeGrafter"/>
</dbReference>
<dbReference type="Gene3D" id="3.90.1410.10">
    <property type="entry name" value="set domain protein methyltransferase, domain 1"/>
    <property type="match status" value="1"/>
</dbReference>
<accession>F0XG84</accession>
<dbReference type="InterPro" id="IPR050600">
    <property type="entry name" value="SETD3_SETD6_MTase"/>
</dbReference>
<dbReference type="PANTHER" id="PTHR13271:SF76">
    <property type="entry name" value="SET DOMAIN-CONTAINING PROTEIN 8"/>
    <property type="match status" value="1"/>
</dbReference>
<sequence>MAAAFTHLPISSLPVWQTLNDVSFVDTRIAEIPGKGYGLVANRSLTTAKPTFHRSSLVSVPHNLILNAETVEQYAKQDRNFRQLLEVVGRQSERGDVLLFLLVQVVLGLKPPGTDSVALPTIWTEYVKFLPADIPLPTMWSDTERLLLQGTSLEAAVQAKRIALEYEFDQLHEKSSDIPYWQAAFWDDERAGTGPQLHHWFLVDAWYRSRCLELPQSGPAMVPCIDLVNHGSAPNAYYEENEMGGGAHGGEISLLLRPQQSVAASDEITISYSGGDGDGDGDDDHCDTRKPASEMLFSYGFVDPHSIRQCVILPYRPLPDDPLAKAKLHVFGSPGPRLEIERFGAATDDDDDDDDNDGCKKVTPNVRWTCPFAYLACVNEEDGLAFQLRAETDGTQQLRAFWQEEDVTEKGRDFESLTKAHPLSAVFQLRVVTMLEEVLEAQLDEMQSAAADDTPIRALQQQQQQLSDNFTARPDVAKQAGLLRDIESRVISSVLEALETERSKLLTDTSVLAYLGSMDIAENDLADEEASNQKPSDEMADGEDADDDFS</sequence>
<feature type="region of interest" description="Disordered" evidence="1">
    <location>
        <begin position="524"/>
        <end position="550"/>
    </location>
</feature>
<reference evidence="3 4" key="1">
    <citation type="journal article" date="2011" name="Proc. Natl. Acad. Sci. U.S.A.">
        <title>Genome and transcriptome analyses of the mountain pine beetle-fungal symbiont Grosmannia clavigera, a lodgepole pine pathogen.</title>
        <authorList>
            <person name="DiGuistini S."/>
            <person name="Wang Y."/>
            <person name="Liao N.Y."/>
            <person name="Taylor G."/>
            <person name="Tanguay P."/>
            <person name="Feau N."/>
            <person name="Henrissat B."/>
            <person name="Chan S.K."/>
            <person name="Hesse-Orce U."/>
            <person name="Alamouti S.M."/>
            <person name="Tsui C.K.M."/>
            <person name="Docking R.T."/>
            <person name="Levasseur A."/>
            <person name="Haridas S."/>
            <person name="Robertson G."/>
            <person name="Birol I."/>
            <person name="Holt R.A."/>
            <person name="Marra M.A."/>
            <person name="Hamelin R.C."/>
            <person name="Hirst M."/>
            <person name="Jones S.J.M."/>
            <person name="Bohlmann J."/>
            <person name="Breuil C."/>
        </authorList>
    </citation>
    <scope>NUCLEOTIDE SEQUENCE [LARGE SCALE GENOMIC DNA]</scope>
    <source>
        <strain evidence="4">kw1407 / UAMH 11150</strain>
    </source>
</reference>
<organism evidence="4">
    <name type="scientific">Grosmannia clavigera (strain kw1407 / UAMH 11150)</name>
    <name type="common">Blue stain fungus</name>
    <name type="synonym">Graphiocladiella clavigera</name>
    <dbReference type="NCBI Taxonomy" id="655863"/>
    <lineage>
        <taxon>Eukaryota</taxon>
        <taxon>Fungi</taxon>
        <taxon>Dikarya</taxon>
        <taxon>Ascomycota</taxon>
        <taxon>Pezizomycotina</taxon>
        <taxon>Sordariomycetes</taxon>
        <taxon>Sordariomycetidae</taxon>
        <taxon>Ophiostomatales</taxon>
        <taxon>Ophiostomataceae</taxon>
        <taxon>Leptographium</taxon>
    </lineage>
</organism>
<name>F0XG84_GROCL</name>
<dbReference type="SUPFAM" id="SSF82199">
    <property type="entry name" value="SET domain"/>
    <property type="match status" value="1"/>
</dbReference>
<dbReference type="PANTHER" id="PTHR13271">
    <property type="entry name" value="UNCHARACTERIZED PUTATIVE METHYLTRANSFERASE"/>
    <property type="match status" value="1"/>
</dbReference>
<protein>
    <submittedName>
        <fullName evidence="3">Set domain containing protein</fullName>
    </submittedName>
</protein>
<dbReference type="Proteomes" id="UP000007796">
    <property type="component" value="Unassembled WGS sequence"/>
</dbReference>